<dbReference type="eggNOG" id="COG2928">
    <property type="taxonomic scope" value="Bacteria"/>
</dbReference>
<evidence type="ECO:0000256" key="1">
    <source>
        <dbReference type="SAM" id="Phobius"/>
    </source>
</evidence>
<evidence type="ECO:0000313" key="2">
    <source>
        <dbReference type="EMBL" id="EJW21713.1"/>
    </source>
</evidence>
<evidence type="ECO:0000313" key="3">
    <source>
        <dbReference type="Proteomes" id="UP000004836"/>
    </source>
</evidence>
<gene>
    <name evidence="2" type="ORF">IMCC14465_01070</name>
</gene>
<dbReference type="AlphaFoldDB" id="J9DHY1"/>
<dbReference type="OrthoDB" id="9780267at2"/>
<sequence length="221" mass="24244">MSDPLLEEPKPPKSVMRSLRNSFLTGLVVTGPIGITILLITWFIGLLDSWFTPLIPASFQPSEYLPFDVPGIGVILALLIVFIVGALTTNFFGRSLVKFGENLISQTPIAGTIYNALRQIFKAAVENGQRSFSQVVMIEYPRKDCWAVGFITNDIEGQIADIVGDETVSVFVPTTPNPTSGFLLFYPRKDVRVLDMTIEEGARLVISAGMTSQPDEEEGKS</sequence>
<dbReference type="PATRIC" id="fig|1220535.3.peg.105"/>
<dbReference type="PANTHER" id="PTHR31876">
    <property type="entry name" value="COV-LIKE PROTEIN 1"/>
    <property type="match status" value="1"/>
</dbReference>
<dbReference type="Pfam" id="PF04367">
    <property type="entry name" value="DUF502"/>
    <property type="match status" value="1"/>
</dbReference>
<dbReference type="EMBL" id="ALYF01000002">
    <property type="protein sequence ID" value="EJW21713.1"/>
    <property type="molecule type" value="Genomic_DNA"/>
</dbReference>
<feature type="transmembrane region" description="Helical" evidence="1">
    <location>
        <begin position="64"/>
        <end position="88"/>
    </location>
</feature>
<evidence type="ECO:0008006" key="4">
    <source>
        <dbReference type="Google" id="ProtNLM"/>
    </source>
</evidence>
<keyword evidence="1" id="KW-1133">Transmembrane helix</keyword>
<dbReference type="InterPro" id="IPR007462">
    <property type="entry name" value="COV1-like"/>
</dbReference>
<keyword evidence="1" id="KW-0812">Transmembrane</keyword>
<protein>
    <recommendedName>
        <fullName evidence="4">DUF502 domain-containing protein</fullName>
    </recommendedName>
</protein>
<proteinExistence type="predicted"/>
<keyword evidence="3" id="KW-1185">Reference proteome</keyword>
<comment type="caution">
    <text evidence="2">The sequence shown here is derived from an EMBL/GenBank/DDBJ whole genome shotgun (WGS) entry which is preliminary data.</text>
</comment>
<reference evidence="2 3" key="1">
    <citation type="journal article" date="2012" name="J. Bacteriol.">
        <title>Genome Sequence of Strain IMCC14465, Isolated from the East Sea, Belonging to the PS1 Clade of Alphaproteobacteria.</title>
        <authorList>
            <person name="Yang S.J."/>
            <person name="Kang I."/>
            <person name="Cho J.C."/>
        </authorList>
    </citation>
    <scope>NUCLEOTIDE SEQUENCE [LARGE SCALE GENOMIC DNA]</scope>
    <source>
        <strain evidence="2 3">IMCC14465</strain>
    </source>
</reference>
<dbReference type="Proteomes" id="UP000004836">
    <property type="component" value="Unassembled WGS sequence"/>
</dbReference>
<organism evidence="2 3">
    <name type="scientific">alpha proteobacterium IMCC14465</name>
    <dbReference type="NCBI Taxonomy" id="1220535"/>
    <lineage>
        <taxon>Bacteria</taxon>
        <taxon>Pseudomonadati</taxon>
        <taxon>Pseudomonadota</taxon>
        <taxon>Alphaproteobacteria</taxon>
        <taxon>PS1 clade</taxon>
    </lineage>
</organism>
<keyword evidence="1" id="KW-0472">Membrane</keyword>
<dbReference type="PANTHER" id="PTHR31876:SF26">
    <property type="entry name" value="PROTEIN LIKE COV 2"/>
    <property type="match status" value="1"/>
</dbReference>
<name>J9DHY1_9PROT</name>
<feature type="transmembrane region" description="Helical" evidence="1">
    <location>
        <begin position="21"/>
        <end position="44"/>
    </location>
</feature>
<accession>J9DHY1</accession>